<sequence length="252" mass="29187">MTFFDSEFYIEHHITACRCYLFDSTHNTTGTFKSPNYPVTYPADVGCILYRFQGRKTELVKLTFWSFKLRNPQNGRCIDYLDVFASIDTTPISSGEAAVDQMQNTTMDWKIQRPADYRICGGLNGLPQKKIYSVGSVLYLVFHSESNQGSLSKLQYGGFIGQFWFELKELYRTNAVLQPGTRCTYHVEHHSEHDEQFRKGNFFSPQFPSNYPPNLHCKYRFTAVANERIVITFQSIRLGFFPGESQPWNALR</sequence>
<evidence type="ECO:0000313" key="4">
    <source>
        <dbReference type="EMBL" id="KAA3679930.1"/>
    </source>
</evidence>
<organism evidence="4 5">
    <name type="scientific">Paragonimus westermani</name>
    <dbReference type="NCBI Taxonomy" id="34504"/>
    <lineage>
        <taxon>Eukaryota</taxon>
        <taxon>Metazoa</taxon>
        <taxon>Spiralia</taxon>
        <taxon>Lophotrochozoa</taxon>
        <taxon>Platyhelminthes</taxon>
        <taxon>Trematoda</taxon>
        <taxon>Digenea</taxon>
        <taxon>Plagiorchiida</taxon>
        <taxon>Troglotremata</taxon>
        <taxon>Troglotrematidae</taxon>
        <taxon>Paragonimus</taxon>
    </lineage>
</organism>
<dbReference type="EMBL" id="QNGE01000588">
    <property type="protein sequence ID" value="KAA3679930.1"/>
    <property type="molecule type" value="Genomic_DNA"/>
</dbReference>
<keyword evidence="5" id="KW-1185">Reference proteome</keyword>
<dbReference type="InterPro" id="IPR035914">
    <property type="entry name" value="Sperma_CUB_dom_sf"/>
</dbReference>
<protein>
    <recommendedName>
        <fullName evidence="3">CUB domain-containing protein</fullName>
    </recommendedName>
</protein>
<dbReference type="SMART" id="SM00042">
    <property type="entry name" value="CUB"/>
    <property type="match status" value="1"/>
</dbReference>
<proteinExistence type="predicted"/>
<comment type="caution">
    <text evidence="4">The sequence shown here is derived from an EMBL/GenBank/DDBJ whole genome shotgun (WGS) entry which is preliminary data.</text>
</comment>
<dbReference type="CDD" id="cd00041">
    <property type="entry name" value="CUB"/>
    <property type="match status" value="2"/>
</dbReference>
<comment type="caution">
    <text evidence="2">Lacks conserved residue(s) required for the propagation of feature annotation.</text>
</comment>
<dbReference type="GO" id="GO:0005886">
    <property type="term" value="C:plasma membrane"/>
    <property type="evidence" value="ECO:0007669"/>
    <property type="project" value="TreeGrafter"/>
</dbReference>
<evidence type="ECO:0000256" key="1">
    <source>
        <dbReference type="ARBA" id="ARBA00023157"/>
    </source>
</evidence>
<dbReference type="PANTHER" id="PTHR47537:SF2">
    <property type="entry name" value="CUBILIN"/>
    <property type="match status" value="1"/>
</dbReference>
<name>A0A5J4NXM2_9TREM</name>
<dbReference type="PANTHER" id="PTHR47537">
    <property type="entry name" value="CUBILIN"/>
    <property type="match status" value="1"/>
</dbReference>
<dbReference type="AlphaFoldDB" id="A0A5J4NXM2"/>
<dbReference type="Gene3D" id="2.60.120.290">
    <property type="entry name" value="Spermadhesin, CUB domain"/>
    <property type="match status" value="2"/>
</dbReference>
<keyword evidence="1" id="KW-1015">Disulfide bond</keyword>
<evidence type="ECO:0000259" key="3">
    <source>
        <dbReference type="PROSITE" id="PS01180"/>
    </source>
</evidence>
<dbReference type="SUPFAM" id="SSF49854">
    <property type="entry name" value="Spermadhesin, CUB domain"/>
    <property type="match status" value="2"/>
</dbReference>
<dbReference type="InterPro" id="IPR053207">
    <property type="entry name" value="Non-NMDA_GluR_Accessory"/>
</dbReference>
<gene>
    <name evidence="4" type="ORF">DEA37_0003422</name>
</gene>
<dbReference type="PROSITE" id="PS01180">
    <property type="entry name" value="CUB"/>
    <property type="match status" value="1"/>
</dbReference>
<accession>A0A5J4NXM2</accession>
<dbReference type="Proteomes" id="UP000324629">
    <property type="component" value="Unassembled WGS sequence"/>
</dbReference>
<reference evidence="4 5" key="1">
    <citation type="journal article" date="2019" name="Gigascience">
        <title>Whole-genome sequence of the oriental lung fluke Paragonimus westermani.</title>
        <authorList>
            <person name="Oey H."/>
            <person name="Zakrzewski M."/>
            <person name="Narain K."/>
            <person name="Devi K.R."/>
            <person name="Agatsuma T."/>
            <person name="Nawaratna S."/>
            <person name="Gobert G.N."/>
            <person name="Jones M.K."/>
            <person name="Ragan M.A."/>
            <person name="McManus D.P."/>
            <person name="Krause L."/>
        </authorList>
    </citation>
    <scope>NUCLEOTIDE SEQUENCE [LARGE SCALE GENOMIC DNA]</scope>
    <source>
        <strain evidence="4 5">IND2009</strain>
    </source>
</reference>
<feature type="domain" description="CUB" evidence="3">
    <location>
        <begin position="17"/>
        <end position="166"/>
    </location>
</feature>
<dbReference type="Pfam" id="PF00431">
    <property type="entry name" value="CUB"/>
    <property type="match status" value="2"/>
</dbReference>
<evidence type="ECO:0000313" key="5">
    <source>
        <dbReference type="Proteomes" id="UP000324629"/>
    </source>
</evidence>
<dbReference type="InterPro" id="IPR000859">
    <property type="entry name" value="CUB_dom"/>
</dbReference>
<evidence type="ECO:0000256" key="2">
    <source>
        <dbReference type="PROSITE-ProRule" id="PRU00059"/>
    </source>
</evidence>